<protein>
    <submittedName>
        <fullName evidence="1">Uncharacterized protein</fullName>
    </submittedName>
</protein>
<proteinExistence type="predicted"/>
<dbReference type="Proteomes" id="UP000663193">
    <property type="component" value="Chromosome 7"/>
</dbReference>
<keyword evidence="2" id="KW-1185">Reference proteome</keyword>
<name>A0A7U2F1Y9_PHANO</name>
<dbReference type="OMA" id="CEDHARW"/>
<evidence type="ECO:0000313" key="1">
    <source>
        <dbReference type="EMBL" id="QRC97225.1"/>
    </source>
</evidence>
<dbReference type="EMBL" id="CP069029">
    <property type="protein sequence ID" value="QRC97225.1"/>
    <property type="molecule type" value="Genomic_DNA"/>
</dbReference>
<evidence type="ECO:0000313" key="2">
    <source>
        <dbReference type="Proteomes" id="UP000663193"/>
    </source>
</evidence>
<organism evidence="1 2">
    <name type="scientific">Phaeosphaeria nodorum (strain SN15 / ATCC MYA-4574 / FGSC 10173)</name>
    <name type="common">Glume blotch fungus</name>
    <name type="synonym">Parastagonospora nodorum</name>
    <dbReference type="NCBI Taxonomy" id="321614"/>
    <lineage>
        <taxon>Eukaryota</taxon>
        <taxon>Fungi</taxon>
        <taxon>Dikarya</taxon>
        <taxon>Ascomycota</taxon>
        <taxon>Pezizomycotina</taxon>
        <taxon>Dothideomycetes</taxon>
        <taxon>Pleosporomycetidae</taxon>
        <taxon>Pleosporales</taxon>
        <taxon>Pleosporineae</taxon>
        <taxon>Phaeosphaeriaceae</taxon>
        <taxon>Parastagonospora</taxon>
    </lineage>
</organism>
<dbReference type="VEuPathDB" id="FungiDB:JI435_139020"/>
<accession>A0A7U2F1Y9</accession>
<sequence>MTDILDQVQVPSSFLEMEIRKGEDLDSCNFWIILNVPPNLRNVDGADLKCMGYTSSKSHYERMKAANLLHVLDLRSFVIPPDRFVEEIKAIIEHFNNNSDWFGEFVSDNKDVTSMIGYSTHLQTLIWSLYPELSRKLAFPLKSLNKAPERGIFEGIFENDIAHYKVGVPSATDLEENSDFWILESAKVRAHKPEGLYTGRGYTQCEDHARWFLKEGDCTIQSYKFGKGHREVDLLNRFIGQCALNQGIGCGWGTPERTSAFFYVYYKQNQPRSQTLEKGMPWPAPAQRPEENH</sequence>
<reference evidence="2" key="1">
    <citation type="journal article" date="2021" name="BMC Genomics">
        <title>Chromosome-level genome assembly and manually-curated proteome of model necrotroph Parastagonospora nodorum Sn15 reveals a genome-wide trove of candidate effector homologs, and redundancy of virulence-related functions within an accessory chromosome.</title>
        <authorList>
            <person name="Bertazzoni S."/>
            <person name="Jones D.A.B."/>
            <person name="Phan H.T."/>
            <person name="Tan K.-C."/>
            <person name="Hane J.K."/>
        </authorList>
    </citation>
    <scope>NUCLEOTIDE SEQUENCE [LARGE SCALE GENOMIC DNA]</scope>
    <source>
        <strain evidence="2">SN15 / ATCC MYA-4574 / FGSC 10173)</strain>
    </source>
</reference>
<gene>
    <name evidence="1" type="ORF">JI435_139020</name>
</gene>
<dbReference type="AlphaFoldDB" id="A0A7U2F1Y9"/>